<evidence type="ECO:0000313" key="1">
    <source>
        <dbReference type="EMBL" id="GFA63515.1"/>
    </source>
</evidence>
<comment type="caution">
    <text evidence="1">The sequence shown here is derived from an EMBL/GenBank/DDBJ whole genome shotgun (WGS) entry which is preliminary data.</text>
</comment>
<organism evidence="1">
    <name type="scientific">Tanacetum cinerariifolium</name>
    <name type="common">Dalmatian daisy</name>
    <name type="synonym">Chrysanthemum cinerariifolium</name>
    <dbReference type="NCBI Taxonomy" id="118510"/>
    <lineage>
        <taxon>Eukaryota</taxon>
        <taxon>Viridiplantae</taxon>
        <taxon>Streptophyta</taxon>
        <taxon>Embryophyta</taxon>
        <taxon>Tracheophyta</taxon>
        <taxon>Spermatophyta</taxon>
        <taxon>Magnoliopsida</taxon>
        <taxon>eudicotyledons</taxon>
        <taxon>Gunneridae</taxon>
        <taxon>Pentapetalae</taxon>
        <taxon>asterids</taxon>
        <taxon>campanulids</taxon>
        <taxon>Asterales</taxon>
        <taxon>Asteraceae</taxon>
        <taxon>Asteroideae</taxon>
        <taxon>Anthemideae</taxon>
        <taxon>Anthemidinae</taxon>
        <taxon>Tanacetum</taxon>
    </lineage>
</organism>
<accession>A0A699K0F3</accession>
<proteinExistence type="predicted"/>
<dbReference type="AlphaFoldDB" id="A0A699K0F3"/>
<evidence type="ECO:0008006" key="2">
    <source>
        <dbReference type="Google" id="ProtNLM"/>
    </source>
</evidence>
<protein>
    <recommendedName>
        <fullName evidence="2">Gag-Pol polyprotein</fullName>
    </recommendedName>
</protein>
<sequence length="163" mass="18690">MTETYVGNDTSGLVTQREKASNYDNFSLAPQLQNVSPSTDTTAPLQQELDLLFVQKVAESFSCNIDNSNMHTFYQPHDSEYRWTKDHPLEKVHGNPSKPLQIRRQFVTDPEMCMFAPTVSTAEPKNIKEAMADSAWIKAMQEELYQFERLQVWNSSTKPLARL</sequence>
<name>A0A699K0F3_TANCI</name>
<dbReference type="EMBL" id="BKCJ010459238">
    <property type="protein sequence ID" value="GFA63515.1"/>
    <property type="molecule type" value="Genomic_DNA"/>
</dbReference>
<reference evidence="1" key="1">
    <citation type="journal article" date="2019" name="Sci. Rep.">
        <title>Draft genome of Tanacetum cinerariifolium, the natural source of mosquito coil.</title>
        <authorList>
            <person name="Yamashiro T."/>
            <person name="Shiraishi A."/>
            <person name="Satake H."/>
            <person name="Nakayama K."/>
        </authorList>
    </citation>
    <scope>NUCLEOTIDE SEQUENCE</scope>
</reference>
<gene>
    <name evidence="1" type="ORF">Tci_635487</name>
</gene>